<proteinExistence type="predicted"/>
<dbReference type="Proteomes" id="UP000274131">
    <property type="component" value="Unassembled WGS sequence"/>
</dbReference>
<organism evidence="3">
    <name type="scientific">Enterobius vermicularis</name>
    <name type="common">Human pinworm</name>
    <dbReference type="NCBI Taxonomy" id="51028"/>
    <lineage>
        <taxon>Eukaryota</taxon>
        <taxon>Metazoa</taxon>
        <taxon>Ecdysozoa</taxon>
        <taxon>Nematoda</taxon>
        <taxon>Chromadorea</taxon>
        <taxon>Rhabditida</taxon>
        <taxon>Spirurina</taxon>
        <taxon>Oxyuridomorpha</taxon>
        <taxon>Oxyuroidea</taxon>
        <taxon>Oxyuridae</taxon>
        <taxon>Enterobius</taxon>
    </lineage>
</organism>
<dbReference type="WBParaSite" id="EVEC_0000751701-mRNA-1">
    <property type="protein sequence ID" value="EVEC_0000751701-mRNA-1"/>
    <property type="gene ID" value="EVEC_0000751701"/>
</dbReference>
<protein>
    <submittedName>
        <fullName evidence="1 3">Uncharacterized protein</fullName>
    </submittedName>
</protein>
<keyword evidence="2" id="KW-1185">Reference proteome</keyword>
<sequence>MCIRRSTEAEARGQPEVPHRWTLKGCRKVDLDLRITCTFDFFIFFLISY</sequence>
<evidence type="ECO:0000313" key="3">
    <source>
        <dbReference type="WBParaSite" id="EVEC_0000751701-mRNA-1"/>
    </source>
</evidence>
<dbReference type="EMBL" id="UXUI01008744">
    <property type="protein sequence ID" value="VDD92268.1"/>
    <property type="molecule type" value="Genomic_DNA"/>
</dbReference>
<reference evidence="1 2" key="2">
    <citation type="submission" date="2018-10" db="EMBL/GenBank/DDBJ databases">
        <authorList>
            <consortium name="Pathogen Informatics"/>
        </authorList>
    </citation>
    <scope>NUCLEOTIDE SEQUENCE [LARGE SCALE GENOMIC DNA]</scope>
</reference>
<name>A0A0N4VAK4_ENTVE</name>
<reference evidence="3" key="1">
    <citation type="submission" date="2017-02" db="UniProtKB">
        <authorList>
            <consortium name="WormBaseParasite"/>
        </authorList>
    </citation>
    <scope>IDENTIFICATION</scope>
</reference>
<accession>A0A0N4VAK4</accession>
<dbReference type="AlphaFoldDB" id="A0A0N4VAK4"/>
<evidence type="ECO:0000313" key="1">
    <source>
        <dbReference type="EMBL" id="VDD92268.1"/>
    </source>
</evidence>
<evidence type="ECO:0000313" key="2">
    <source>
        <dbReference type="Proteomes" id="UP000274131"/>
    </source>
</evidence>
<gene>
    <name evidence="1" type="ORF">EVEC_LOCUS7019</name>
</gene>